<dbReference type="EMBL" id="JTFC01000042">
    <property type="protein sequence ID" value="RUS52423.1"/>
    <property type="molecule type" value="Genomic_DNA"/>
</dbReference>
<comment type="similarity">
    <text evidence="1">Belongs to the sulfur carrier protein TusA family.</text>
</comment>
<dbReference type="RefSeq" id="WP_126991753.1">
    <property type="nucleotide sequence ID" value="NZ_JTFC01000042.1"/>
</dbReference>
<dbReference type="InterPro" id="IPR001455">
    <property type="entry name" value="TusA-like"/>
</dbReference>
<gene>
    <name evidence="3" type="ORF">QI30_16780</name>
</gene>
<protein>
    <recommendedName>
        <fullName evidence="2">UPF0033 domain-containing protein</fullName>
    </recommendedName>
</protein>
<dbReference type="PANTHER" id="PTHR33279">
    <property type="entry name" value="SULFUR CARRIER PROTEIN YEDF-RELATED"/>
    <property type="match status" value="1"/>
</dbReference>
<evidence type="ECO:0000259" key="2">
    <source>
        <dbReference type="PROSITE" id="PS01148"/>
    </source>
</evidence>
<dbReference type="Gene3D" id="3.30.110.40">
    <property type="entry name" value="TusA-like domain"/>
    <property type="match status" value="1"/>
</dbReference>
<dbReference type="CDD" id="cd00291">
    <property type="entry name" value="SirA_YedF_YeeD"/>
    <property type="match status" value="1"/>
</dbReference>
<evidence type="ECO:0000313" key="3">
    <source>
        <dbReference type="EMBL" id="RUS52423.1"/>
    </source>
</evidence>
<accession>A0A433RPU0</accession>
<dbReference type="SUPFAM" id="SSF64307">
    <property type="entry name" value="SirA-like"/>
    <property type="match status" value="1"/>
</dbReference>
<dbReference type="PANTHER" id="PTHR33279:SF6">
    <property type="entry name" value="SULFUR CARRIER PROTEIN YEDF-RELATED"/>
    <property type="match status" value="1"/>
</dbReference>
<evidence type="ECO:0000256" key="1">
    <source>
        <dbReference type="ARBA" id="ARBA00008984"/>
    </source>
</evidence>
<dbReference type="OrthoDB" id="9796234at2"/>
<organism evidence="3 4">
    <name type="scientific">Candidatus Kurthia intestinigallinarum</name>
    <dbReference type="NCBI Taxonomy" id="1562256"/>
    <lineage>
        <taxon>Bacteria</taxon>
        <taxon>Bacillati</taxon>
        <taxon>Bacillota</taxon>
        <taxon>Bacilli</taxon>
        <taxon>Bacillales</taxon>
        <taxon>Caryophanaceae</taxon>
        <taxon>Kurthia</taxon>
    </lineage>
</organism>
<proteinExistence type="inferred from homology"/>
<dbReference type="Proteomes" id="UP000288623">
    <property type="component" value="Unassembled WGS sequence"/>
</dbReference>
<dbReference type="Pfam" id="PF01206">
    <property type="entry name" value="TusA"/>
    <property type="match status" value="1"/>
</dbReference>
<dbReference type="AlphaFoldDB" id="A0A433RPU0"/>
<name>A0A433RPU0_9BACL</name>
<reference evidence="3 4" key="1">
    <citation type="submission" date="2014-11" db="EMBL/GenBank/DDBJ databases">
        <title>Genome sequence and analysis of novel Kurthia sp.</title>
        <authorList>
            <person name="Lawson J.N."/>
            <person name="Gonzalez J.E."/>
            <person name="Rinauldi L."/>
            <person name="Xuan Z."/>
            <person name="Firman A."/>
            <person name="Shaddox L."/>
            <person name="Trudeau A."/>
            <person name="Shah S."/>
            <person name="Reiman D."/>
        </authorList>
    </citation>
    <scope>NUCLEOTIDE SEQUENCE [LARGE SCALE GENOMIC DNA]</scope>
    <source>
        <strain evidence="3 4">3B1D</strain>
    </source>
</reference>
<keyword evidence="4" id="KW-1185">Reference proteome</keyword>
<evidence type="ECO:0000313" key="4">
    <source>
        <dbReference type="Proteomes" id="UP000288623"/>
    </source>
</evidence>
<feature type="domain" description="UPF0033" evidence="2">
    <location>
        <begin position="7"/>
        <end position="31"/>
    </location>
</feature>
<sequence>MNITKSLDAKGLACPMPIVKTKKAMDTLAAGDVLEVFVTDKGALNDFAAWAQAGGHNILEQKEDGDVITFYIEKA</sequence>
<comment type="caution">
    <text evidence="3">The sequence shown here is derived from an EMBL/GenBank/DDBJ whole genome shotgun (WGS) entry which is preliminary data.</text>
</comment>
<dbReference type="PROSITE" id="PS01148">
    <property type="entry name" value="UPF0033"/>
    <property type="match status" value="1"/>
</dbReference>
<dbReference type="InterPro" id="IPR036868">
    <property type="entry name" value="TusA-like_sf"/>
</dbReference>